<evidence type="ECO:0000313" key="1">
    <source>
        <dbReference type="EMBL" id="KKK97286.1"/>
    </source>
</evidence>
<name>A0A0F9CKW8_9ZZZZ</name>
<feature type="non-terminal residue" evidence="1">
    <location>
        <position position="76"/>
    </location>
</feature>
<accession>A0A0F9CKW8</accession>
<comment type="caution">
    <text evidence="1">The sequence shown here is derived from an EMBL/GenBank/DDBJ whole genome shotgun (WGS) entry which is preliminary data.</text>
</comment>
<dbReference type="EMBL" id="LAZR01046117">
    <property type="protein sequence ID" value="KKK97286.1"/>
    <property type="molecule type" value="Genomic_DNA"/>
</dbReference>
<proteinExistence type="predicted"/>
<gene>
    <name evidence="1" type="ORF">LCGC14_2654290</name>
</gene>
<protein>
    <submittedName>
        <fullName evidence="1">Uncharacterized protein</fullName>
    </submittedName>
</protein>
<organism evidence="1">
    <name type="scientific">marine sediment metagenome</name>
    <dbReference type="NCBI Taxonomy" id="412755"/>
    <lineage>
        <taxon>unclassified sequences</taxon>
        <taxon>metagenomes</taxon>
        <taxon>ecological metagenomes</taxon>
    </lineage>
</organism>
<dbReference type="AlphaFoldDB" id="A0A0F9CKW8"/>
<sequence>MFSKLIKIDLNKIGLKKDSIIHLEGFSDIHYGGTNHLPDLFEKRMNAVIEDPARLTFYGGDQLDAITPKEKKWQQE</sequence>
<reference evidence="1" key="1">
    <citation type="journal article" date="2015" name="Nature">
        <title>Complex archaea that bridge the gap between prokaryotes and eukaryotes.</title>
        <authorList>
            <person name="Spang A."/>
            <person name="Saw J.H."/>
            <person name="Jorgensen S.L."/>
            <person name="Zaremba-Niedzwiedzka K."/>
            <person name="Martijn J."/>
            <person name="Lind A.E."/>
            <person name="van Eijk R."/>
            <person name="Schleper C."/>
            <person name="Guy L."/>
            <person name="Ettema T.J."/>
        </authorList>
    </citation>
    <scope>NUCLEOTIDE SEQUENCE</scope>
</reference>